<keyword evidence="1" id="KW-0472">Membrane</keyword>
<proteinExistence type="predicted"/>
<dbReference type="Proteomes" id="UP000182987">
    <property type="component" value="Chromosome"/>
</dbReference>
<gene>
    <name evidence="2" type="ORF">BJI69_14385</name>
</gene>
<evidence type="ECO:0008006" key="4">
    <source>
        <dbReference type="Google" id="ProtNLM"/>
    </source>
</evidence>
<dbReference type="EMBL" id="CP017480">
    <property type="protein sequence ID" value="APG04963.1"/>
    <property type="molecule type" value="Genomic_DNA"/>
</dbReference>
<accession>A0A1L3EV87</accession>
<dbReference type="OrthoDB" id="5617695at2"/>
<dbReference type="RefSeq" id="WP_071924981.1">
    <property type="nucleotide sequence ID" value="NZ_CP017480.1"/>
</dbReference>
<dbReference type="KEGG" id="lrz:BJI69_14385"/>
<evidence type="ECO:0000313" key="3">
    <source>
        <dbReference type="Proteomes" id="UP000182987"/>
    </source>
</evidence>
<keyword evidence="1" id="KW-1133">Transmembrane helix</keyword>
<keyword evidence="1" id="KW-0812">Transmembrane</keyword>
<name>A0A1L3EV87_9GAMM</name>
<evidence type="ECO:0000256" key="1">
    <source>
        <dbReference type="SAM" id="Phobius"/>
    </source>
</evidence>
<protein>
    <recommendedName>
        <fullName evidence="4">Phage tail protein</fullName>
    </recommendedName>
</protein>
<dbReference type="AlphaFoldDB" id="A0A1L3EV87"/>
<feature type="transmembrane region" description="Helical" evidence="1">
    <location>
        <begin position="97"/>
        <end position="118"/>
    </location>
</feature>
<dbReference type="InterPro" id="IPR010654">
    <property type="entry name" value="Phage_lambda_tail_I"/>
</dbReference>
<feature type="transmembrane region" description="Helical" evidence="1">
    <location>
        <begin position="124"/>
        <end position="144"/>
    </location>
</feature>
<sequence length="227" mass="23592">MTATTILLSGQMRKRFGRSFKLHLETKTPAEAIRALCTMVDGFRQFLMEGMDRGIEFAIWRGEGANAENIGREQMREPAGSVIRIAPVHAGAKNGGVLTTIVGAVLVFIGFAISGFSFGTLSPLGAIFVTAGIGMIAGGVVQLLSPQPKLAKQGADSADNQASYVFNGPVNTTAQGGCVPVLYGGPMEIGSTVISAGIEASDYSSRHSNIGFGTAFGGSKASPYDPD</sequence>
<dbReference type="Pfam" id="PF06805">
    <property type="entry name" value="Lambda_tail_I"/>
    <property type="match status" value="1"/>
</dbReference>
<dbReference type="STRING" id="1440763.BJI69_14385"/>
<evidence type="ECO:0000313" key="2">
    <source>
        <dbReference type="EMBL" id="APG04963.1"/>
    </source>
</evidence>
<keyword evidence="3" id="KW-1185">Reference proteome</keyword>
<reference evidence="3" key="1">
    <citation type="submission" date="2016-09" db="EMBL/GenBank/DDBJ databases">
        <authorList>
            <person name="Lysoe E."/>
        </authorList>
    </citation>
    <scope>NUCLEOTIDE SEQUENCE [LARGE SCALE GENOMIC DNA]</scope>
    <source>
        <strain evidence="3">LJ96T</strain>
    </source>
</reference>
<organism evidence="2 3">
    <name type="scientific">Luteibacter rhizovicinus DSM 16549</name>
    <dbReference type="NCBI Taxonomy" id="1440763"/>
    <lineage>
        <taxon>Bacteria</taxon>
        <taxon>Pseudomonadati</taxon>
        <taxon>Pseudomonadota</taxon>
        <taxon>Gammaproteobacteria</taxon>
        <taxon>Lysobacterales</taxon>
        <taxon>Rhodanobacteraceae</taxon>
        <taxon>Luteibacter</taxon>
    </lineage>
</organism>